<evidence type="ECO:0000313" key="4">
    <source>
        <dbReference type="Proteomes" id="UP000078543"/>
    </source>
</evidence>
<proteinExistence type="predicted"/>
<sequence length="117" mass="12995">ERQALRDAVTRYNAEGVAGLFDRPKGRRPEWLTEAEQASLAAAIFKGPKPEVDGVCAWTREALAIWISAKFGKTLHPGSLSRILRRLDMSRQKARPVHPKTDAKAQERFQKGGCATP</sequence>
<evidence type="ECO:0000313" key="3">
    <source>
        <dbReference type="EMBL" id="OAN48640.1"/>
    </source>
</evidence>
<dbReference type="RefSeq" id="WP_068502701.1">
    <property type="nucleotide sequence ID" value="NZ_LWQU01000159.1"/>
</dbReference>
<dbReference type="Pfam" id="PF13592">
    <property type="entry name" value="HTH_33"/>
    <property type="match status" value="1"/>
</dbReference>
<comment type="caution">
    <text evidence="3">The sequence shown here is derived from an EMBL/GenBank/DDBJ whole genome shotgun (WGS) entry which is preliminary data.</text>
</comment>
<accession>A0A178MJ11</accession>
<dbReference type="Proteomes" id="UP000078543">
    <property type="component" value="Unassembled WGS sequence"/>
</dbReference>
<evidence type="ECO:0000256" key="1">
    <source>
        <dbReference type="SAM" id="MobiDB-lite"/>
    </source>
</evidence>
<name>A0A178MJ11_9PROT</name>
<dbReference type="Pfam" id="PF13551">
    <property type="entry name" value="HTH_29"/>
    <property type="match status" value="1"/>
</dbReference>
<dbReference type="EMBL" id="LWQU01000159">
    <property type="protein sequence ID" value="OAN48640.1"/>
    <property type="molecule type" value="Genomic_DNA"/>
</dbReference>
<feature type="region of interest" description="Disordered" evidence="1">
    <location>
        <begin position="91"/>
        <end position="117"/>
    </location>
</feature>
<dbReference type="SUPFAM" id="SSF46689">
    <property type="entry name" value="Homeodomain-like"/>
    <property type="match status" value="1"/>
</dbReference>
<gene>
    <name evidence="3" type="ORF">A6A05_14910</name>
</gene>
<feature type="domain" description="Winged helix-turn helix" evidence="2">
    <location>
        <begin position="56"/>
        <end position="111"/>
    </location>
</feature>
<dbReference type="AlphaFoldDB" id="A0A178MJ11"/>
<feature type="compositionally biased region" description="Basic and acidic residues" evidence="1">
    <location>
        <begin position="99"/>
        <end position="110"/>
    </location>
</feature>
<feature type="non-terminal residue" evidence="3">
    <location>
        <position position="1"/>
    </location>
</feature>
<organism evidence="3 4">
    <name type="scientific">Magnetospirillum moscoviense</name>
    <dbReference type="NCBI Taxonomy" id="1437059"/>
    <lineage>
        <taxon>Bacteria</taxon>
        <taxon>Pseudomonadati</taxon>
        <taxon>Pseudomonadota</taxon>
        <taxon>Alphaproteobacteria</taxon>
        <taxon>Rhodospirillales</taxon>
        <taxon>Rhodospirillaceae</taxon>
        <taxon>Magnetospirillum</taxon>
    </lineage>
</organism>
<evidence type="ECO:0000259" key="2">
    <source>
        <dbReference type="Pfam" id="PF13592"/>
    </source>
</evidence>
<dbReference type="InterPro" id="IPR025959">
    <property type="entry name" value="Winged_HTH_dom"/>
</dbReference>
<dbReference type="InterPro" id="IPR009057">
    <property type="entry name" value="Homeodomain-like_sf"/>
</dbReference>
<reference evidence="3 4" key="1">
    <citation type="submission" date="2016-04" db="EMBL/GenBank/DDBJ databases">
        <title>Draft genome sequence of freshwater magnetotactic bacteria Magnetospirillum marisnigri SP-1 and Magnetospirillum moscoviense BB-1.</title>
        <authorList>
            <person name="Koziaeva V."/>
            <person name="Dziuba M.V."/>
            <person name="Ivanov T.M."/>
            <person name="Kuznetsov B."/>
            <person name="Grouzdev D.S."/>
        </authorList>
    </citation>
    <scope>NUCLEOTIDE SEQUENCE [LARGE SCALE GENOMIC DNA]</scope>
    <source>
        <strain evidence="3 4">BB-1</strain>
    </source>
</reference>
<protein>
    <submittedName>
        <fullName evidence="3">Transposase</fullName>
    </submittedName>
</protein>
<keyword evidence="4" id="KW-1185">Reference proteome</keyword>